<sequence length="663" mass="73473">MIVNPLNYFGSRWLFGLLLGLVIQPGRAERFFLPDTTEESRYYQIETIPIPPGIALEVGGLAFNRKNQLGISTRHGEVWILENPYLKKNEKPIFRKFASGLHEALGLAFIGNHFYLAQRGELTRLEDRDNDGKADAFKAIYSWPLSGNYHEYSYGPVVTKDGHMLVTLNLSWISRGASLAKWRGWLLKISPTGEMTPLATGLRSPAGLGINPAGDVFYTENQGDWVGSGRMTHLKPGDFAGNPAGLKWTNDPRSPLTLKVDDVPSSPDLPMHEVAATIPALKLPAIWFPHGLLGVSTSDILIDTTRGGFGPFTGQYFIGDQGHSKVNRVFLEKVNGEYQGATFPFREGFSSGVFRMKWGTNHAMFVGMTSRGWNSKGPELYGLQRLRWTGKMPFEIKTIKAQSDGFLLEFTQPVNPATASQTSSYEITGFTYHYWSTYGSKIINQQRCMVHQAVVAKDRMSVKLVVHGLRKGYIHEVKAAGLQAADGRALLHNLGYYTLNNIPAGKTATVMASAQKTSVPYDIEKDPKRITKQPESWVYGPEISLTVGTKPGLQFDVAELKVKAGSKVELMFNNNDDMLHNLVITKPGDAVEKVGQLSLALGLKGPDFHYIPPSDLVLFHTAILQPESSEKIYFTAPEKPGVYPFVCTFPGHYSVMRGKLIVQ</sequence>
<organism evidence="6 7">
    <name type="scientific">Larkinella rosea</name>
    <dbReference type="NCBI Taxonomy" id="2025312"/>
    <lineage>
        <taxon>Bacteria</taxon>
        <taxon>Pseudomonadati</taxon>
        <taxon>Bacteroidota</taxon>
        <taxon>Cytophagia</taxon>
        <taxon>Cytophagales</taxon>
        <taxon>Spirosomataceae</taxon>
        <taxon>Larkinella</taxon>
    </lineage>
</organism>
<evidence type="ECO:0000313" key="6">
    <source>
        <dbReference type="EMBL" id="RRB04399.1"/>
    </source>
</evidence>
<feature type="domain" description="Blue (type 1) copper" evidence="5">
    <location>
        <begin position="546"/>
        <end position="663"/>
    </location>
</feature>
<name>A0A3P1BTZ5_9BACT</name>
<evidence type="ECO:0000256" key="1">
    <source>
        <dbReference type="ARBA" id="ARBA00022448"/>
    </source>
</evidence>
<keyword evidence="4" id="KW-0186">Copper</keyword>
<comment type="caution">
    <text evidence="6">The sequence shown here is derived from an EMBL/GenBank/DDBJ whole genome shotgun (WGS) entry which is preliminary data.</text>
</comment>
<dbReference type="Gene3D" id="2.60.40.420">
    <property type="entry name" value="Cupredoxins - blue copper proteins"/>
    <property type="match status" value="1"/>
</dbReference>
<dbReference type="OrthoDB" id="9814063at2"/>
<dbReference type="PANTHER" id="PTHR33546">
    <property type="entry name" value="LARGE, MULTIFUNCTIONAL SECRETED PROTEIN-RELATED"/>
    <property type="match status" value="1"/>
</dbReference>
<dbReference type="SUPFAM" id="SSF49503">
    <property type="entry name" value="Cupredoxins"/>
    <property type="match status" value="1"/>
</dbReference>
<dbReference type="GO" id="GO:0005507">
    <property type="term" value="F:copper ion binding"/>
    <property type="evidence" value="ECO:0007669"/>
    <property type="project" value="InterPro"/>
</dbReference>
<keyword evidence="3" id="KW-0249">Electron transport</keyword>
<dbReference type="InterPro" id="IPR011042">
    <property type="entry name" value="6-blade_b-propeller_TolB-like"/>
</dbReference>
<evidence type="ECO:0000256" key="2">
    <source>
        <dbReference type="ARBA" id="ARBA00022723"/>
    </source>
</evidence>
<dbReference type="SUPFAM" id="SSF63829">
    <property type="entry name" value="Calcium-dependent phosphotriesterase"/>
    <property type="match status" value="1"/>
</dbReference>
<keyword evidence="2" id="KW-0479">Metal-binding</keyword>
<reference evidence="6 7" key="1">
    <citation type="submission" date="2018-11" db="EMBL/GenBank/DDBJ databases">
        <authorList>
            <person name="Zhou Z."/>
            <person name="Wang G."/>
        </authorList>
    </citation>
    <scope>NUCLEOTIDE SEQUENCE [LARGE SCALE GENOMIC DNA]</scope>
    <source>
        <strain evidence="6 7">KCTC52004</strain>
    </source>
</reference>
<dbReference type="InterPro" id="IPR028871">
    <property type="entry name" value="BlueCu_1_BS"/>
</dbReference>
<accession>A0A3P1BTZ5</accession>
<dbReference type="GO" id="GO:0009055">
    <property type="term" value="F:electron transfer activity"/>
    <property type="evidence" value="ECO:0007669"/>
    <property type="project" value="InterPro"/>
</dbReference>
<evidence type="ECO:0000313" key="7">
    <source>
        <dbReference type="Proteomes" id="UP000271925"/>
    </source>
</evidence>
<dbReference type="PANTHER" id="PTHR33546:SF1">
    <property type="entry name" value="LARGE, MULTIFUNCTIONAL SECRETED PROTEIN"/>
    <property type="match status" value="1"/>
</dbReference>
<dbReference type="EMBL" id="RQJO01000008">
    <property type="protein sequence ID" value="RRB04399.1"/>
    <property type="molecule type" value="Genomic_DNA"/>
</dbReference>
<keyword evidence="7" id="KW-1185">Reference proteome</keyword>
<dbReference type="AlphaFoldDB" id="A0A3P1BTZ5"/>
<dbReference type="CDD" id="cd04233">
    <property type="entry name" value="Auracyanin"/>
    <property type="match status" value="1"/>
</dbReference>
<dbReference type="PROSITE" id="PS00196">
    <property type="entry name" value="COPPER_BLUE"/>
    <property type="match status" value="1"/>
</dbReference>
<dbReference type="Proteomes" id="UP000271925">
    <property type="component" value="Unassembled WGS sequence"/>
</dbReference>
<dbReference type="InterPro" id="IPR008972">
    <property type="entry name" value="Cupredoxin"/>
</dbReference>
<protein>
    <submittedName>
        <fullName evidence="6">Auracyanin family protein</fullName>
    </submittedName>
</protein>
<proteinExistence type="predicted"/>
<dbReference type="Pfam" id="PF00127">
    <property type="entry name" value="Copper-bind"/>
    <property type="match status" value="1"/>
</dbReference>
<evidence type="ECO:0000256" key="4">
    <source>
        <dbReference type="ARBA" id="ARBA00023008"/>
    </source>
</evidence>
<gene>
    <name evidence="6" type="ORF">EHT25_12935</name>
</gene>
<dbReference type="Gene3D" id="2.120.10.30">
    <property type="entry name" value="TolB, C-terminal domain"/>
    <property type="match status" value="1"/>
</dbReference>
<dbReference type="RefSeq" id="WP_124875085.1">
    <property type="nucleotide sequence ID" value="NZ_RQJO01000008.1"/>
</dbReference>
<evidence type="ECO:0000259" key="5">
    <source>
        <dbReference type="Pfam" id="PF00127"/>
    </source>
</evidence>
<keyword evidence="1" id="KW-0813">Transport</keyword>
<dbReference type="InterPro" id="IPR000923">
    <property type="entry name" value="BlueCu_1"/>
</dbReference>
<evidence type="ECO:0000256" key="3">
    <source>
        <dbReference type="ARBA" id="ARBA00022982"/>
    </source>
</evidence>